<dbReference type="InterPro" id="IPR015840">
    <property type="entry name" value="DNA_MeTrfase_ParB"/>
</dbReference>
<dbReference type="PROSITE" id="PS00092">
    <property type="entry name" value="N6_MTASE"/>
    <property type="match status" value="1"/>
</dbReference>
<organism evidence="6 7">
    <name type="scientific">Flavobacterium kayseriense</name>
    <dbReference type="NCBI Taxonomy" id="2764714"/>
    <lineage>
        <taxon>Bacteria</taxon>
        <taxon>Pseudomonadati</taxon>
        <taxon>Bacteroidota</taxon>
        <taxon>Flavobacteriia</taxon>
        <taxon>Flavobacteriales</taxon>
        <taxon>Flavobacteriaceae</taxon>
        <taxon>Flavobacterium</taxon>
    </lineage>
</organism>
<reference evidence="6 7" key="1">
    <citation type="submission" date="2020-08" db="EMBL/GenBank/DDBJ databases">
        <title>Description of novel Flavobacterium F-380 isolate.</title>
        <authorList>
            <person name="Saticioglu I.B."/>
            <person name="Duman M."/>
            <person name="Altun S."/>
        </authorList>
    </citation>
    <scope>NUCLEOTIDE SEQUENCE [LARGE SCALE GENOMIC DNA]</scope>
    <source>
        <strain evidence="6 7">F-380</strain>
    </source>
</reference>
<dbReference type="Pfam" id="PF01555">
    <property type="entry name" value="N6_N4_Mtase"/>
    <property type="match status" value="1"/>
</dbReference>
<dbReference type="InterPro" id="IPR002941">
    <property type="entry name" value="DNA_methylase_N4/N6"/>
</dbReference>
<evidence type="ECO:0000313" key="7">
    <source>
        <dbReference type="Proteomes" id="UP000629963"/>
    </source>
</evidence>
<dbReference type="Gene3D" id="3.40.50.150">
    <property type="entry name" value="Vaccinia Virus protein VP39"/>
    <property type="match status" value="1"/>
</dbReference>
<gene>
    <name evidence="6" type="ORF">H8R23_05020</name>
</gene>
<keyword evidence="3" id="KW-0808">Transferase</keyword>
<evidence type="ECO:0000259" key="5">
    <source>
        <dbReference type="Pfam" id="PF01555"/>
    </source>
</evidence>
<protein>
    <recommendedName>
        <fullName evidence="4">Methyltransferase</fullName>
        <ecNumber evidence="4">2.1.1.-</ecNumber>
    </recommendedName>
</protein>
<dbReference type="EC" id="2.1.1.-" evidence="4"/>
<dbReference type="EMBL" id="JACRUJ010000001">
    <property type="protein sequence ID" value="MBC5840759.1"/>
    <property type="molecule type" value="Genomic_DNA"/>
</dbReference>
<dbReference type="PIRSF" id="PIRSF036758">
    <property type="entry name" value="Aden_M_ParB"/>
    <property type="match status" value="1"/>
</dbReference>
<comment type="caution">
    <text evidence="6">The sequence shown here is derived from an EMBL/GenBank/DDBJ whole genome shotgun (WGS) entry which is preliminary data.</text>
</comment>
<name>A0ABR7J5Y9_9FLAO</name>
<dbReference type="InterPro" id="IPR002052">
    <property type="entry name" value="DNA_methylase_N6_adenine_CS"/>
</dbReference>
<evidence type="ECO:0000256" key="2">
    <source>
        <dbReference type="ARBA" id="ARBA00022603"/>
    </source>
</evidence>
<keyword evidence="2 6" id="KW-0489">Methyltransferase</keyword>
<dbReference type="SUPFAM" id="SSF110849">
    <property type="entry name" value="ParB/Sulfiredoxin"/>
    <property type="match status" value="1"/>
</dbReference>
<dbReference type="SUPFAM" id="SSF53335">
    <property type="entry name" value="S-adenosyl-L-methionine-dependent methyltransferases"/>
    <property type="match status" value="1"/>
</dbReference>
<evidence type="ECO:0000256" key="3">
    <source>
        <dbReference type="ARBA" id="ARBA00022679"/>
    </source>
</evidence>
<proteinExistence type="inferred from homology"/>
<evidence type="ECO:0000313" key="6">
    <source>
        <dbReference type="EMBL" id="MBC5840759.1"/>
    </source>
</evidence>
<dbReference type="GO" id="GO:0008168">
    <property type="term" value="F:methyltransferase activity"/>
    <property type="evidence" value="ECO:0007669"/>
    <property type="project" value="UniProtKB-KW"/>
</dbReference>
<dbReference type="InterPro" id="IPR001091">
    <property type="entry name" value="RM_Methyltransferase"/>
</dbReference>
<accession>A0ABR7J5Y9</accession>
<dbReference type="InterPro" id="IPR036086">
    <property type="entry name" value="ParB/Sulfiredoxin_sf"/>
</dbReference>
<keyword evidence="7" id="KW-1185">Reference proteome</keyword>
<evidence type="ECO:0000256" key="1">
    <source>
        <dbReference type="ARBA" id="ARBA00006594"/>
    </source>
</evidence>
<dbReference type="InterPro" id="IPR029063">
    <property type="entry name" value="SAM-dependent_MTases_sf"/>
</dbReference>
<dbReference type="RefSeq" id="WP_187009314.1">
    <property type="nucleotide sequence ID" value="NZ_JACRUI010000001.1"/>
</dbReference>
<evidence type="ECO:0000256" key="4">
    <source>
        <dbReference type="RuleBase" id="RU362026"/>
    </source>
</evidence>
<sequence>MSELLLAPLEWSTEKRRVSDLIPYEYNPRKLSEDKKQKLRESLEKYNLAEIPAINTNDVIIAGHQRVVVLMEIGRGHEYIDVRVPNRELTELEFKEYNIRSNVSIGDWDIDILNDVFGDIDLLSFGLNVEDIPIPDFDLPMELQNEEESEFDPEPPKVPISILGDVYEMRSLQKKLVHRVICGDSRLPEVYSELLQGKLFNLVLTDPPYNVNYTGGTKDKLQIENDNMTSADFYTFLFEFYKTACDHTHAGGGIYVFHADSEGANFRNALKNAGFKLAQCLIWLKNSIVMGRQDYQWKHEPVLYGWKEGAAHNWYSDRKQTTIIEFNKPLRSEDHPTMKPVDLFTYLMKNSSKQGDIIGDSFLGSGTTLISCEMNWRQCRGIELDPRYVDVDVRRWVKYMRENHLEFELLKNGVVLDKKEVDIYFE</sequence>
<feature type="domain" description="DNA methylase N-4/N-6" evidence="5">
    <location>
        <begin position="201"/>
        <end position="390"/>
    </location>
</feature>
<dbReference type="Proteomes" id="UP000629963">
    <property type="component" value="Unassembled WGS sequence"/>
</dbReference>
<dbReference type="GO" id="GO:0032259">
    <property type="term" value="P:methylation"/>
    <property type="evidence" value="ECO:0007669"/>
    <property type="project" value="UniProtKB-KW"/>
</dbReference>
<dbReference type="PRINTS" id="PR00508">
    <property type="entry name" value="S21N4MTFRASE"/>
</dbReference>
<comment type="similarity">
    <text evidence="1 4">Belongs to the N(4)/N(6)-methyltransferase family.</text>
</comment>